<dbReference type="Gene3D" id="3.10.105.10">
    <property type="entry name" value="Dipeptide-binding Protein, Domain 3"/>
    <property type="match status" value="1"/>
</dbReference>
<dbReference type="SUPFAM" id="SSF53850">
    <property type="entry name" value="Periplasmic binding protein-like II"/>
    <property type="match status" value="2"/>
</dbReference>
<keyword evidence="5" id="KW-0732">Signal</keyword>
<dbReference type="GO" id="GO:0031460">
    <property type="term" value="P:glycine betaine transport"/>
    <property type="evidence" value="ECO:0007669"/>
    <property type="project" value="TreeGrafter"/>
</dbReference>
<evidence type="ECO:0000313" key="8">
    <source>
        <dbReference type="Proteomes" id="UP000199433"/>
    </source>
</evidence>
<keyword evidence="2" id="KW-0813">Transport</keyword>
<keyword evidence="3" id="KW-1003">Cell membrane</keyword>
<feature type="domain" description="ABC-type glycine betaine transport system substrate-binding" evidence="6">
    <location>
        <begin position="195"/>
        <end position="296"/>
    </location>
</feature>
<feature type="signal peptide" evidence="5">
    <location>
        <begin position="1"/>
        <end position="26"/>
    </location>
</feature>
<name>A0A1G8Y9J5_9LACT</name>
<dbReference type="Pfam" id="PF04069">
    <property type="entry name" value="OpuAC"/>
    <property type="match status" value="2"/>
</dbReference>
<reference evidence="8" key="1">
    <citation type="submission" date="2016-10" db="EMBL/GenBank/DDBJ databases">
        <authorList>
            <person name="Varghese N."/>
            <person name="Submissions S."/>
        </authorList>
    </citation>
    <scope>NUCLEOTIDE SEQUENCE [LARGE SCALE GENOMIC DNA]</scope>
    <source>
        <strain evidence="8">DSM 19181</strain>
    </source>
</reference>
<accession>A0A1G8Y9J5</accession>
<dbReference type="OrthoDB" id="9787902at2"/>
<protein>
    <submittedName>
        <fullName evidence="7">Glycine betaine/proline transport system substrate-binding protein</fullName>
    </submittedName>
</protein>
<evidence type="ECO:0000256" key="4">
    <source>
        <dbReference type="ARBA" id="ARBA00023136"/>
    </source>
</evidence>
<dbReference type="STRING" id="426701.SAMN04488098_100916"/>
<evidence type="ECO:0000256" key="1">
    <source>
        <dbReference type="ARBA" id="ARBA00004236"/>
    </source>
</evidence>
<dbReference type="PROSITE" id="PS51257">
    <property type="entry name" value="PROKAR_LIPOPROTEIN"/>
    <property type="match status" value="1"/>
</dbReference>
<keyword evidence="8" id="KW-1185">Reference proteome</keyword>
<dbReference type="EMBL" id="FNFK01000009">
    <property type="protein sequence ID" value="SDJ99401.1"/>
    <property type="molecule type" value="Genomic_DNA"/>
</dbReference>
<evidence type="ECO:0000256" key="2">
    <source>
        <dbReference type="ARBA" id="ARBA00022448"/>
    </source>
</evidence>
<comment type="subcellular location">
    <subcellularLocation>
        <location evidence="1">Cell membrane</location>
    </subcellularLocation>
</comment>
<dbReference type="PANTHER" id="PTHR47737:SF1">
    <property type="entry name" value="GLYCINE BETAINE_PROLINE BETAINE TRANSPORT SYSTEM PERMEASE PROTEIN PROW"/>
    <property type="match status" value="1"/>
</dbReference>
<dbReference type="Gene3D" id="3.40.190.100">
    <property type="entry name" value="Glycine betaine-binding periplasmic protein, domain 2"/>
    <property type="match status" value="1"/>
</dbReference>
<dbReference type="RefSeq" id="WP_091265600.1">
    <property type="nucleotide sequence ID" value="NZ_FNFK01000009.1"/>
</dbReference>
<gene>
    <name evidence="7" type="ORF">SAMN04488098_100916</name>
</gene>
<dbReference type="GO" id="GO:0043190">
    <property type="term" value="C:ATP-binding cassette (ABC) transporter complex"/>
    <property type="evidence" value="ECO:0007669"/>
    <property type="project" value="InterPro"/>
</dbReference>
<dbReference type="GO" id="GO:0005275">
    <property type="term" value="F:amine transmembrane transporter activity"/>
    <property type="evidence" value="ECO:0007669"/>
    <property type="project" value="TreeGrafter"/>
</dbReference>
<evidence type="ECO:0000259" key="6">
    <source>
        <dbReference type="Pfam" id="PF04069"/>
    </source>
</evidence>
<evidence type="ECO:0000313" key="7">
    <source>
        <dbReference type="EMBL" id="SDJ99401.1"/>
    </source>
</evidence>
<dbReference type="PANTHER" id="PTHR47737">
    <property type="entry name" value="GLYCINE BETAINE/PROLINE BETAINE TRANSPORT SYSTEM PERMEASE PROTEIN PROW"/>
    <property type="match status" value="1"/>
</dbReference>
<keyword evidence="4" id="KW-0472">Membrane</keyword>
<dbReference type="InterPro" id="IPR007210">
    <property type="entry name" value="ABC_Gly_betaine_transp_sub-bd"/>
</dbReference>
<dbReference type="GO" id="GO:0015226">
    <property type="term" value="F:carnitine transmembrane transporter activity"/>
    <property type="evidence" value="ECO:0007669"/>
    <property type="project" value="TreeGrafter"/>
</dbReference>
<sequence length="299" mass="32805">MIKSTPLKLVSLASAGLLLAACGDDAAQNGEDASIGDQLDYTITGIEPGAGITETTEQALNAYDNLGDWELETSSTAGMMGQIDSAIANEEPLVVTGWTPHYKFEMYDLKFLEDPEGIYGDSEFVHTMSRIGFEEEMPEAYAILENFSWEVDDMQQIMLDAQDMEFDEAASDWIEENRDLTDSWVEGIDEVDGQSIELGSFPWDSERASSQVISQILEEHGFDVTVSNVDPSILFQALAQGEVDATVAPWLPTTQGAYLEQYGDDIVDMGVNMEGTVIGLVVPEYMDIDSIEDLTGETE</sequence>
<evidence type="ECO:0000256" key="5">
    <source>
        <dbReference type="SAM" id="SignalP"/>
    </source>
</evidence>
<dbReference type="GO" id="GO:0015871">
    <property type="term" value="P:choline transport"/>
    <property type="evidence" value="ECO:0007669"/>
    <property type="project" value="TreeGrafter"/>
</dbReference>
<organism evidence="7 8">
    <name type="scientific">Alkalibacterium thalassium</name>
    <dbReference type="NCBI Taxonomy" id="426701"/>
    <lineage>
        <taxon>Bacteria</taxon>
        <taxon>Bacillati</taxon>
        <taxon>Bacillota</taxon>
        <taxon>Bacilli</taxon>
        <taxon>Lactobacillales</taxon>
        <taxon>Carnobacteriaceae</taxon>
        <taxon>Alkalibacterium</taxon>
    </lineage>
</organism>
<feature type="chain" id="PRO_5011574959" evidence="5">
    <location>
        <begin position="27"/>
        <end position="299"/>
    </location>
</feature>
<dbReference type="Proteomes" id="UP000199433">
    <property type="component" value="Unassembled WGS sequence"/>
</dbReference>
<evidence type="ECO:0000256" key="3">
    <source>
        <dbReference type="ARBA" id="ARBA00022475"/>
    </source>
</evidence>
<dbReference type="AlphaFoldDB" id="A0A1G8Y9J5"/>
<proteinExistence type="predicted"/>
<feature type="domain" description="ABC-type glycine betaine transport system substrate-binding" evidence="6">
    <location>
        <begin position="31"/>
        <end position="176"/>
    </location>
</feature>